<dbReference type="VEuPathDB" id="FungiDB:PSTT_03837"/>
<reference evidence="1" key="1">
    <citation type="submission" date="2017-12" db="EMBL/GenBank/DDBJ databases">
        <title>Gene loss provides genomic basis for host adaptation in cereal stripe rust fungi.</title>
        <authorList>
            <person name="Xia C."/>
        </authorList>
    </citation>
    <scope>NUCLEOTIDE SEQUENCE [LARGE SCALE GENOMIC DNA]</scope>
    <source>
        <strain evidence="1">93-210</strain>
    </source>
</reference>
<gene>
    <name evidence="1" type="ORF">PSTT_03837</name>
</gene>
<dbReference type="Proteomes" id="UP000239156">
    <property type="component" value="Unassembled WGS sequence"/>
</dbReference>
<dbReference type="AlphaFoldDB" id="A0A2S4VUZ9"/>
<proteinExistence type="predicted"/>
<accession>A0A2S4VUZ9</accession>
<evidence type="ECO:0000313" key="1">
    <source>
        <dbReference type="EMBL" id="POW13345.1"/>
    </source>
</evidence>
<organism evidence="1 2">
    <name type="scientific">Puccinia striiformis</name>
    <dbReference type="NCBI Taxonomy" id="27350"/>
    <lineage>
        <taxon>Eukaryota</taxon>
        <taxon>Fungi</taxon>
        <taxon>Dikarya</taxon>
        <taxon>Basidiomycota</taxon>
        <taxon>Pucciniomycotina</taxon>
        <taxon>Pucciniomycetes</taxon>
        <taxon>Pucciniales</taxon>
        <taxon>Pucciniaceae</taxon>
        <taxon>Puccinia</taxon>
    </lineage>
</organism>
<evidence type="ECO:0000313" key="2">
    <source>
        <dbReference type="Proteomes" id="UP000239156"/>
    </source>
</evidence>
<dbReference type="EMBL" id="PKSL01000025">
    <property type="protein sequence ID" value="POW13345.1"/>
    <property type="molecule type" value="Genomic_DNA"/>
</dbReference>
<keyword evidence="2" id="KW-1185">Reference proteome</keyword>
<name>A0A2S4VUZ9_9BASI</name>
<protein>
    <submittedName>
        <fullName evidence="1">Uncharacterized protein</fullName>
    </submittedName>
</protein>
<sequence>MFHSLKHDCGAKIIRQSHKNTLPAQSIAMFTLMANNRDILAQYAKPNKKEVVAEWANIYKLGIKKMETNSK</sequence>
<comment type="caution">
    <text evidence="1">The sequence shown here is derived from an EMBL/GenBank/DDBJ whole genome shotgun (WGS) entry which is preliminary data.</text>
</comment>